<sequence>MYILLKKLGSTICVNQSLALLNDAEKRFTPRSSRMRQRLEKKRRRKPGLGPAPTDYFFEDPDELKTFPDGELFVLEDTGCDDSQRILLFGDTHFQTQGILAPTKRLYSDGTYDRCALQSRRGYRDK</sequence>
<dbReference type="Proteomes" id="UP000887574">
    <property type="component" value="Unplaced"/>
</dbReference>
<evidence type="ECO:0000313" key="2">
    <source>
        <dbReference type="Proteomes" id="UP000887574"/>
    </source>
</evidence>
<dbReference type="AlphaFoldDB" id="A0A915EVE7"/>
<protein>
    <submittedName>
        <fullName evidence="3">Uncharacterized protein</fullName>
    </submittedName>
</protein>
<name>A0A915EVE7_9BILA</name>
<organism evidence="2 3">
    <name type="scientific">Ditylenchus dipsaci</name>
    <dbReference type="NCBI Taxonomy" id="166011"/>
    <lineage>
        <taxon>Eukaryota</taxon>
        <taxon>Metazoa</taxon>
        <taxon>Ecdysozoa</taxon>
        <taxon>Nematoda</taxon>
        <taxon>Chromadorea</taxon>
        <taxon>Rhabditida</taxon>
        <taxon>Tylenchina</taxon>
        <taxon>Tylenchomorpha</taxon>
        <taxon>Sphaerularioidea</taxon>
        <taxon>Anguinidae</taxon>
        <taxon>Anguininae</taxon>
        <taxon>Ditylenchus</taxon>
    </lineage>
</organism>
<feature type="compositionally biased region" description="Basic residues" evidence="1">
    <location>
        <begin position="33"/>
        <end position="47"/>
    </location>
</feature>
<feature type="region of interest" description="Disordered" evidence="1">
    <location>
        <begin position="31"/>
        <end position="56"/>
    </location>
</feature>
<evidence type="ECO:0000256" key="1">
    <source>
        <dbReference type="SAM" id="MobiDB-lite"/>
    </source>
</evidence>
<proteinExistence type="predicted"/>
<evidence type="ECO:0000313" key="3">
    <source>
        <dbReference type="WBParaSite" id="jg9417"/>
    </source>
</evidence>
<keyword evidence="2" id="KW-1185">Reference proteome</keyword>
<reference evidence="3" key="1">
    <citation type="submission" date="2022-11" db="UniProtKB">
        <authorList>
            <consortium name="WormBaseParasite"/>
        </authorList>
    </citation>
    <scope>IDENTIFICATION</scope>
</reference>
<accession>A0A915EVE7</accession>
<dbReference type="WBParaSite" id="jg9417">
    <property type="protein sequence ID" value="jg9417"/>
    <property type="gene ID" value="jg9417"/>
</dbReference>